<feature type="transmembrane region" description="Helical" evidence="10">
    <location>
        <begin position="357"/>
        <end position="379"/>
    </location>
</feature>
<feature type="transmembrane region" description="Helical" evidence="10">
    <location>
        <begin position="253"/>
        <end position="271"/>
    </location>
</feature>
<feature type="domain" description="HTH lysR-type" evidence="12">
    <location>
        <begin position="1230"/>
        <end position="1287"/>
    </location>
</feature>
<dbReference type="Gene3D" id="1.10.10.10">
    <property type="entry name" value="Winged helix-like DNA-binding domain superfamily/Winged helix DNA-binding domain"/>
    <property type="match status" value="1"/>
</dbReference>
<dbReference type="Pfam" id="PF03466">
    <property type="entry name" value="LysR_substrate"/>
    <property type="match status" value="1"/>
</dbReference>
<feature type="transmembrane region" description="Helical" evidence="10">
    <location>
        <begin position="85"/>
        <end position="107"/>
    </location>
</feature>
<dbReference type="Pfam" id="PF11700">
    <property type="entry name" value="ATG22"/>
    <property type="match status" value="1"/>
</dbReference>
<feature type="transmembrane region" description="Helical" evidence="10">
    <location>
        <begin position="226"/>
        <end position="247"/>
    </location>
</feature>
<evidence type="ECO:0000256" key="3">
    <source>
        <dbReference type="ARBA" id="ARBA00006978"/>
    </source>
</evidence>
<feature type="region of interest" description="Disordered" evidence="9">
    <location>
        <begin position="1192"/>
        <end position="1211"/>
    </location>
</feature>
<comment type="similarity">
    <text evidence="4">Belongs to the LysR transcriptional regulatory family.</text>
</comment>
<protein>
    <recommendedName>
        <fullName evidence="5">Probable RuBisCO transcriptional regulator</fullName>
    </recommendedName>
</protein>
<feature type="transmembrane region" description="Helical" evidence="10">
    <location>
        <begin position="852"/>
        <end position="878"/>
    </location>
</feature>
<dbReference type="PROSITE" id="PS50850">
    <property type="entry name" value="MFS"/>
    <property type="match status" value="1"/>
</dbReference>
<dbReference type="Pfam" id="PF00892">
    <property type="entry name" value="EamA"/>
    <property type="match status" value="4"/>
</dbReference>
<dbReference type="Pfam" id="PF00126">
    <property type="entry name" value="HTH_1"/>
    <property type="match status" value="1"/>
</dbReference>
<evidence type="ECO:0000256" key="10">
    <source>
        <dbReference type="SAM" id="Phobius"/>
    </source>
</evidence>
<feature type="transmembrane region" description="Helical" evidence="10">
    <location>
        <begin position="119"/>
        <end position="139"/>
    </location>
</feature>
<feature type="domain" description="Major facilitator superfamily (MFS) profile" evidence="11">
    <location>
        <begin position="739"/>
        <end position="1167"/>
    </location>
</feature>
<feature type="transmembrane region" description="Helical" evidence="10">
    <location>
        <begin position="1112"/>
        <end position="1136"/>
    </location>
</feature>
<keyword evidence="14" id="KW-1185">Reference proteome</keyword>
<dbReference type="Gene3D" id="3.40.190.290">
    <property type="match status" value="1"/>
</dbReference>
<dbReference type="PANTHER" id="PTHR30537">
    <property type="entry name" value="HTH-TYPE TRANSCRIPTIONAL REGULATOR"/>
    <property type="match status" value="1"/>
</dbReference>
<feature type="compositionally biased region" description="Polar residues" evidence="9">
    <location>
        <begin position="1"/>
        <end position="10"/>
    </location>
</feature>
<feature type="transmembrane region" description="Helical" evidence="10">
    <location>
        <begin position="308"/>
        <end position="325"/>
    </location>
</feature>
<dbReference type="FunFam" id="3.40.190.290:FF:000001">
    <property type="entry name" value="Transcriptional regulator, LysR family"/>
    <property type="match status" value="1"/>
</dbReference>
<evidence type="ECO:0000313" key="14">
    <source>
        <dbReference type="Proteomes" id="UP000601435"/>
    </source>
</evidence>
<dbReference type="GO" id="GO:0003677">
    <property type="term" value="F:DNA binding"/>
    <property type="evidence" value="ECO:0007669"/>
    <property type="project" value="UniProtKB-KW"/>
</dbReference>
<dbReference type="EMBL" id="CAJNJA010034117">
    <property type="protein sequence ID" value="CAE7687606.1"/>
    <property type="molecule type" value="Genomic_DNA"/>
</dbReference>
<dbReference type="GO" id="GO:0016020">
    <property type="term" value="C:membrane"/>
    <property type="evidence" value="ECO:0007669"/>
    <property type="project" value="UniProtKB-SubCell"/>
</dbReference>
<dbReference type="PANTHER" id="PTHR30537:SF5">
    <property type="entry name" value="HTH-TYPE TRANSCRIPTIONAL ACTIVATOR TTDR-RELATED"/>
    <property type="match status" value="1"/>
</dbReference>
<organism evidence="13 14">
    <name type="scientific">Symbiodinium necroappetens</name>
    <dbReference type="NCBI Taxonomy" id="1628268"/>
    <lineage>
        <taxon>Eukaryota</taxon>
        <taxon>Sar</taxon>
        <taxon>Alveolata</taxon>
        <taxon>Dinophyceae</taxon>
        <taxon>Suessiales</taxon>
        <taxon>Symbiodiniaceae</taxon>
        <taxon>Symbiodinium</taxon>
    </lineage>
</organism>
<feature type="transmembrane region" description="Helical" evidence="10">
    <location>
        <begin position="589"/>
        <end position="609"/>
    </location>
</feature>
<feature type="transmembrane region" description="Helical" evidence="10">
    <location>
        <begin position="1075"/>
        <end position="1091"/>
    </location>
</feature>
<dbReference type="Gene3D" id="1.20.1250.20">
    <property type="entry name" value="MFS general substrate transporter like domains"/>
    <property type="match status" value="2"/>
</dbReference>
<dbReference type="OrthoDB" id="10057859at2759"/>
<evidence type="ECO:0000256" key="1">
    <source>
        <dbReference type="ARBA" id="ARBA00003782"/>
    </source>
</evidence>
<evidence type="ECO:0000259" key="11">
    <source>
        <dbReference type="PROSITE" id="PS50850"/>
    </source>
</evidence>
<evidence type="ECO:0000256" key="5">
    <source>
        <dbReference type="ARBA" id="ARBA00018907"/>
    </source>
</evidence>
<feature type="transmembrane region" description="Helical" evidence="10">
    <location>
        <begin position="385"/>
        <end position="409"/>
    </location>
</feature>
<feature type="region of interest" description="Disordered" evidence="9">
    <location>
        <begin position="1"/>
        <end position="28"/>
    </location>
</feature>
<feature type="transmembrane region" description="Helical" evidence="10">
    <location>
        <begin position="145"/>
        <end position="164"/>
    </location>
</feature>
<feature type="transmembrane region" description="Helical" evidence="10">
    <location>
        <begin position="471"/>
        <end position="489"/>
    </location>
</feature>
<feature type="transmembrane region" description="Helical" evidence="10">
    <location>
        <begin position="890"/>
        <end position="913"/>
    </location>
</feature>
<dbReference type="GO" id="GO:0003700">
    <property type="term" value="F:DNA-binding transcription factor activity"/>
    <property type="evidence" value="ECO:0007669"/>
    <property type="project" value="InterPro"/>
</dbReference>
<evidence type="ECO:0000256" key="9">
    <source>
        <dbReference type="SAM" id="MobiDB-lite"/>
    </source>
</evidence>
<feature type="transmembrane region" description="Helical" evidence="10">
    <location>
        <begin position="615"/>
        <end position="632"/>
    </location>
</feature>
<evidence type="ECO:0000256" key="6">
    <source>
        <dbReference type="ARBA" id="ARBA00023015"/>
    </source>
</evidence>
<dbReference type="CDD" id="cd08422">
    <property type="entry name" value="PBP2_CrgA_like"/>
    <property type="match status" value="1"/>
</dbReference>
<feature type="transmembrane region" description="Helical" evidence="10">
    <location>
        <begin position="756"/>
        <end position="782"/>
    </location>
</feature>
<comment type="function">
    <text evidence="1">Trans-acting transcriptional regulator of RuBisCO genes (rbcL and rbcS) expression.</text>
</comment>
<keyword evidence="10" id="KW-0472">Membrane</keyword>
<dbReference type="InterPro" id="IPR036388">
    <property type="entry name" value="WH-like_DNA-bd_sf"/>
</dbReference>
<feature type="transmembrane region" description="Helical" evidence="10">
    <location>
        <begin position="283"/>
        <end position="302"/>
    </location>
</feature>
<keyword evidence="10" id="KW-0812">Transmembrane</keyword>
<dbReference type="InterPro" id="IPR024671">
    <property type="entry name" value="Atg22-like"/>
</dbReference>
<feature type="non-terminal residue" evidence="13">
    <location>
        <position position="1"/>
    </location>
</feature>
<feature type="transmembrane region" description="Helical" evidence="10">
    <location>
        <begin position="560"/>
        <end position="582"/>
    </location>
</feature>
<feature type="transmembrane region" description="Helical" evidence="10">
    <location>
        <begin position="501"/>
        <end position="521"/>
    </location>
</feature>
<feature type="region of interest" description="Disordered" evidence="9">
    <location>
        <begin position="721"/>
        <end position="746"/>
    </location>
</feature>
<dbReference type="SUPFAM" id="SSF53850">
    <property type="entry name" value="Periplasmic binding protein-like II"/>
    <property type="match status" value="1"/>
</dbReference>
<proteinExistence type="inferred from homology"/>
<keyword evidence="10" id="KW-1133">Transmembrane helix</keyword>
<sequence>MSDNSTTTETAVAPDRVTPGCATPGRARTGSAAAGSAAAGSAAAGRAPLSAAVTGALYMTAASLGFSVMNILIREVSAEVEPAQIAFFRNLFASLFMLPWLLSSGAAKALPTTNLKLHLLRAGIGLIGMLCWFYSVSLLPLAQAVALNFTVPLFATAGAALILGEVVRARRWSATFVGFLGVLIILRPGDGEITWLTGLPVLAALFMASSVLMVKTLSGRDAPATIVLWMNLLLTPLSLIPALFVWRWPSLEMLGLLALIGAVAVISHMGLTRAYARADASAVLPFDYMRLPFIALFAFFLYGEVPDLWTWVGAGVIAGSTVYIAHREARVAREHTRASRAMGLRSRSGPLAPNLEGALWMLGSALVFTANGVLVKALAASGMSFFQIALARAGFALLAVLPFVWAVGLPALRTAYPVSHLIRALAGAGAMLSGFYALSRLPLAEVTAIGFTTPLFATVLAIFVLGEVVRWRRWTATLVGFAGVLIMLRPDSLLVGEGIELGGFLGALGMAFGIAVAVIMVKRLPKSEPQAVMLLWFCLASIALALVPAIRAWQPPTLEQWAMLAAVGVIGVCGQSLVIKAYRAGEASFVAPFDYSKILFAMVLGFAFFGEVPEVWTLSGAAVIVASTLYIARREARLGTRKERERVDADHGVGAQRLGLFHQVGDGLVLGVAQGLLVGAGAPADDVADRREEVPEDVGADDALAGDDALVGDDALAFDPVGGDHEHGGGESSALSEPSVVSGRPGGVRGAGRRGLLAWCLYDWANSAFPTVIVTFVFAAYVTNVIAPSPEVGTGQWGFAMGLSGLVIALASPVLGAIADQNGRRKPWIAAFSLACVAVGALLWTVTPEPGALVWALFLVAAANVAFEIGTVFYNAMLPEVAPAGMMGRLSGWAWGAGYAGGLACLGVSLLLFVQPDAPLLGLDKAAYEHVRITGPFVGLWFLVFALPLFLFTPDRRGTGKPAGAAVREGLKTLGATLKALPRYGQVLRFLIARMLYTDGLNTLFAFGGIYAAGTFGMGFDEILIFGILLNVTAGLGAVGFAWVDDWLGPKRTVLIAVGCLIALGAAILVVESKLWFYVLGCAIGTFIGPAQSASRTLMARLAPAEVRTEMFGLYALSGKVTAWIGPILVGGVTLLAESQRWGMATILLLFVAGALLLLPLREPPQQAAQGRPEDEVAGVGQVAGQAGVAGHHAGMKHGRAPGDGLDRTGHGGLSCRERGGEGCGMAAVNNINEMEIFVRVVQAKSFSAAARALDLSPSAVSKQIGRLEDRLGARLLNRTTRQLSLTEVGQAFFQRAERIIADIAEAERAVGDLHAAPRGLLRVNAPVAFGRLHIAPLLPKFLESFPEISVELTVNDRFVDLVEEGMDLAVRIGELADSSLIAKRLAPNRRVVCAAPAYLAARGTPARPADLERHNCMTYTYRTNRHDWRLEQAGAAETVTVSGNLETNYAEVLMAAALAGTGIVLLPMWIAGPQLATGELVE</sequence>
<feature type="transmembrane region" description="Helical" evidence="10">
    <location>
        <begin position="421"/>
        <end position="438"/>
    </location>
</feature>
<feature type="transmembrane region" description="Helical" evidence="10">
    <location>
        <begin position="193"/>
        <end position="214"/>
    </location>
</feature>
<feature type="transmembrane region" description="Helical" evidence="10">
    <location>
        <begin position="794"/>
        <end position="816"/>
    </location>
</feature>
<feature type="transmembrane region" description="Helical" evidence="10">
    <location>
        <begin position="996"/>
        <end position="1017"/>
    </location>
</feature>
<dbReference type="InterPro" id="IPR036259">
    <property type="entry name" value="MFS_trans_sf"/>
</dbReference>
<dbReference type="InterPro" id="IPR005119">
    <property type="entry name" value="LysR_subst-bd"/>
</dbReference>
<feature type="transmembrane region" description="Helical" evidence="10">
    <location>
        <begin position="444"/>
        <end position="464"/>
    </location>
</feature>
<dbReference type="PROSITE" id="PS50931">
    <property type="entry name" value="HTH_LYSR"/>
    <property type="match status" value="1"/>
</dbReference>
<comment type="caution">
    <text evidence="13">The sequence shown here is derived from an EMBL/GenBank/DDBJ whole genome shotgun (WGS) entry which is preliminary data.</text>
</comment>
<dbReference type="InterPro" id="IPR058163">
    <property type="entry name" value="LysR-type_TF_proteobact-type"/>
</dbReference>
<feature type="transmembrane region" description="Helical" evidence="10">
    <location>
        <begin position="1453"/>
        <end position="1473"/>
    </location>
</feature>
<feature type="transmembrane region" description="Helical" evidence="10">
    <location>
        <begin position="1142"/>
        <end position="1161"/>
    </location>
</feature>
<feature type="transmembrane region" description="Helical" evidence="10">
    <location>
        <begin position="1023"/>
        <end position="1044"/>
    </location>
</feature>
<dbReference type="GO" id="GO:0022857">
    <property type="term" value="F:transmembrane transporter activity"/>
    <property type="evidence" value="ECO:0007669"/>
    <property type="project" value="InterPro"/>
</dbReference>
<dbReference type="Proteomes" id="UP000601435">
    <property type="component" value="Unassembled WGS sequence"/>
</dbReference>
<feature type="transmembrane region" description="Helical" evidence="10">
    <location>
        <begin position="533"/>
        <end position="554"/>
    </location>
</feature>
<evidence type="ECO:0000313" key="13">
    <source>
        <dbReference type="EMBL" id="CAE7687606.1"/>
    </source>
</evidence>
<dbReference type="FunFam" id="1.10.10.10:FF:000001">
    <property type="entry name" value="LysR family transcriptional regulator"/>
    <property type="match status" value="1"/>
</dbReference>
<evidence type="ECO:0000256" key="2">
    <source>
        <dbReference type="ARBA" id="ARBA00004141"/>
    </source>
</evidence>
<dbReference type="InterPro" id="IPR020846">
    <property type="entry name" value="MFS_dom"/>
</dbReference>
<comment type="similarity">
    <text evidence="3">Belongs to the ATG22 family.</text>
</comment>
<evidence type="ECO:0000259" key="12">
    <source>
        <dbReference type="PROSITE" id="PS50931"/>
    </source>
</evidence>
<gene>
    <name evidence="13" type="ORF">SNEC2469_LOCUS19803</name>
</gene>
<feature type="transmembrane region" description="Helical" evidence="10">
    <location>
        <begin position="828"/>
        <end position="846"/>
    </location>
</feature>
<reference evidence="13" key="1">
    <citation type="submission" date="2021-02" db="EMBL/GenBank/DDBJ databases">
        <authorList>
            <person name="Dougan E. K."/>
            <person name="Rhodes N."/>
            <person name="Thang M."/>
            <person name="Chan C."/>
        </authorList>
    </citation>
    <scope>NUCLEOTIDE SEQUENCE</scope>
</reference>
<evidence type="ECO:0000256" key="8">
    <source>
        <dbReference type="ARBA" id="ARBA00023163"/>
    </source>
</evidence>
<accession>A0A812WQG2</accession>
<dbReference type="SUPFAM" id="SSF103481">
    <property type="entry name" value="Multidrug resistance efflux transporter EmrE"/>
    <property type="match status" value="4"/>
</dbReference>
<dbReference type="InterPro" id="IPR037185">
    <property type="entry name" value="EmrE-like"/>
</dbReference>
<keyword evidence="6" id="KW-0805">Transcription regulation</keyword>
<dbReference type="SUPFAM" id="SSF103473">
    <property type="entry name" value="MFS general substrate transporter"/>
    <property type="match status" value="1"/>
</dbReference>
<dbReference type="InterPro" id="IPR000847">
    <property type="entry name" value="LysR_HTH_N"/>
</dbReference>
<keyword evidence="7" id="KW-0238">DNA-binding</keyword>
<dbReference type="InterPro" id="IPR036390">
    <property type="entry name" value="WH_DNA-bd_sf"/>
</dbReference>
<dbReference type="SUPFAM" id="SSF46785">
    <property type="entry name" value="Winged helix' DNA-binding domain"/>
    <property type="match status" value="1"/>
</dbReference>
<feature type="transmembrane region" description="Helical" evidence="10">
    <location>
        <begin position="1053"/>
        <end position="1069"/>
    </location>
</feature>
<feature type="transmembrane region" description="Helical" evidence="10">
    <location>
        <begin position="56"/>
        <end position="73"/>
    </location>
</feature>
<comment type="subcellular location">
    <subcellularLocation>
        <location evidence="2">Membrane</location>
        <topology evidence="2">Multi-pass membrane protein</topology>
    </subcellularLocation>
</comment>
<feature type="transmembrane region" description="Helical" evidence="10">
    <location>
        <begin position="933"/>
        <end position="952"/>
    </location>
</feature>
<keyword evidence="8" id="KW-0804">Transcription</keyword>
<evidence type="ECO:0000256" key="7">
    <source>
        <dbReference type="ARBA" id="ARBA00023125"/>
    </source>
</evidence>
<evidence type="ECO:0000256" key="4">
    <source>
        <dbReference type="ARBA" id="ARBA00009437"/>
    </source>
</evidence>
<name>A0A812WQG2_9DINO</name>
<dbReference type="InterPro" id="IPR000620">
    <property type="entry name" value="EamA_dom"/>
</dbReference>